<keyword evidence="3" id="KW-1185">Reference proteome</keyword>
<feature type="compositionally biased region" description="Low complexity" evidence="1">
    <location>
        <begin position="402"/>
        <end position="412"/>
    </location>
</feature>
<feature type="compositionally biased region" description="Basic residues" evidence="1">
    <location>
        <begin position="386"/>
        <end position="398"/>
    </location>
</feature>
<feature type="region of interest" description="Disordered" evidence="1">
    <location>
        <begin position="441"/>
        <end position="485"/>
    </location>
</feature>
<gene>
    <name evidence="2" type="ORF">ONE63_005627</name>
</gene>
<feature type="compositionally biased region" description="Basic and acidic residues" evidence="1">
    <location>
        <begin position="704"/>
        <end position="719"/>
    </location>
</feature>
<feature type="compositionally biased region" description="Low complexity" evidence="1">
    <location>
        <begin position="943"/>
        <end position="959"/>
    </location>
</feature>
<feature type="compositionally biased region" description="Low complexity" evidence="1">
    <location>
        <begin position="354"/>
        <end position="368"/>
    </location>
</feature>
<feature type="region of interest" description="Disordered" evidence="1">
    <location>
        <begin position="940"/>
        <end position="959"/>
    </location>
</feature>
<evidence type="ECO:0000256" key="1">
    <source>
        <dbReference type="SAM" id="MobiDB-lite"/>
    </source>
</evidence>
<feature type="region of interest" description="Disordered" evidence="1">
    <location>
        <begin position="872"/>
        <end position="903"/>
    </location>
</feature>
<organism evidence="2 3">
    <name type="scientific">Megalurothrips usitatus</name>
    <name type="common">bean blossom thrips</name>
    <dbReference type="NCBI Taxonomy" id="439358"/>
    <lineage>
        <taxon>Eukaryota</taxon>
        <taxon>Metazoa</taxon>
        <taxon>Ecdysozoa</taxon>
        <taxon>Arthropoda</taxon>
        <taxon>Hexapoda</taxon>
        <taxon>Insecta</taxon>
        <taxon>Pterygota</taxon>
        <taxon>Neoptera</taxon>
        <taxon>Paraneoptera</taxon>
        <taxon>Thysanoptera</taxon>
        <taxon>Terebrantia</taxon>
        <taxon>Thripoidea</taxon>
        <taxon>Thripidae</taxon>
        <taxon>Megalurothrips</taxon>
    </lineage>
</organism>
<feature type="region of interest" description="Disordered" evidence="1">
    <location>
        <begin position="354"/>
        <end position="412"/>
    </location>
</feature>
<feature type="compositionally biased region" description="Polar residues" evidence="1">
    <location>
        <begin position="1024"/>
        <end position="1034"/>
    </location>
</feature>
<dbReference type="EMBL" id="JAPTSV010000002">
    <property type="protein sequence ID" value="KAJ1530774.1"/>
    <property type="molecule type" value="Genomic_DNA"/>
</dbReference>
<evidence type="ECO:0000313" key="3">
    <source>
        <dbReference type="Proteomes" id="UP001075354"/>
    </source>
</evidence>
<comment type="caution">
    <text evidence="2">The sequence shown here is derived from an EMBL/GenBank/DDBJ whole genome shotgun (WGS) entry which is preliminary data.</text>
</comment>
<name>A0AAV7Y3E4_9NEOP</name>
<proteinExistence type="predicted"/>
<reference evidence="2" key="1">
    <citation type="submission" date="2022-12" db="EMBL/GenBank/DDBJ databases">
        <title>Chromosome-level genome assembly of the bean flower thrips Megalurothrips usitatus.</title>
        <authorList>
            <person name="Ma L."/>
            <person name="Liu Q."/>
            <person name="Li H."/>
            <person name="Cai W."/>
        </authorList>
    </citation>
    <scope>NUCLEOTIDE SEQUENCE</scope>
    <source>
        <strain evidence="2">Cailab_2022a</strain>
    </source>
</reference>
<dbReference type="Proteomes" id="UP001075354">
    <property type="component" value="Chromosome 2"/>
</dbReference>
<sequence length="1057" mass="112076">MLSALLNLVASMGALSVLAGVISGVIFLVDSVLHWASAQRTSLDPSWPGAQTAPTVAVNGTNGAAHPVGNGIGNGKAAALTDSDWFIDSGPQLIRVPLQTLDVTLKSSRSARLGAGDGLAHSDAADMGEADDVHDVPDVPDGPAGVRQLMERLVESLVSGGLDDVALRPKDPHPQYGRIYKRHQPRLRSALTSLAYSLQMAMAQKPLAECETPGRAHAQLRALILDLAKDVAALDRHAAHADECDSLVDLDVQDLASRAYEDILATAIVNKVRLLLLQVMERSNKNIKRNNNNNFVSSLEVRVGGSVDDSPESCTSSFTESWTGSSSHLDHSLEDVDSDPLSLMIEECIEEVTTITATSSSSSAASSSLDERSEGDEDEVRQVPVVRRRRRRSSRRRGSGGASLSGPPSLPLSFLKQRVPFPELGVDIVDAEWSSGESVLSETAEEHRNGDHYGPDAEGWPHANGGDAVDGAADANGEATDEERPASCLELVTPLQSWEDNWLFQSKRIRKPAAQYAHHPVPVPMLVPNPSEDFRALIGDVDAEETSDLSECSDDALEELVLAGMRPNGTANGSGSDQFSEDVSLSEATNRNFLDGLAETCNLELLRRAAPALSTAPAPKAQRTDRSANHGKPSATPDRLSPTGRSATPTLSPGRRSPADLAGRWARDQDAEMTIVYDTPTRREAPTRAKASKGTPTITPKATPRKEETPQQDRSDAKSESAAAAAAATSGQPAAEAGVGPAAVSQPAPEGPREPKLDADGPEQEGHVDDRVSTPTNGIDDPSLFTPPRPGGCSAARPRTIAEREHRKWLEATPLANNPYSPENIQRRLQQRASQGGAVDLPPALTATIKGAAAAPGLPPPTDASLHIALRVDPDPKNNSRNGDQSGAGLRRAHSVTAVDRKNSLLESPIAPWSAAVRTNGDGGSEESALPSVRELAKQFVGQPQEAAAPHAQHGQHQSPPLVLRMSTLLASWSPTRSPSPCFQRLLSSAQVHSLTARSMSREFREGLRHLSNAGRAPAPTPQGLLTRTPSTTPLAGAEQPAGRPDPEGARQPADPE</sequence>
<feature type="compositionally biased region" description="Low complexity" evidence="1">
    <location>
        <begin position="315"/>
        <end position="327"/>
    </location>
</feature>
<accession>A0AAV7Y3E4</accession>
<evidence type="ECO:0000313" key="2">
    <source>
        <dbReference type="EMBL" id="KAJ1530774.1"/>
    </source>
</evidence>
<feature type="compositionally biased region" description="Low complexity" evidence="1">
    <location>
        <begin position="463"/>
        <end position="478"/>
    </location>
</feature>
<feature type="region of interest" description="Disordered" evidence="1">
    <location>
        <begin position="1012"/>
        <end position="1057"/>
    </location>
</feature>
<feature type="region of interest" description="Disordered" evidence="1">
    <location>
        <begin position="304"/>
        <end position="333"/>
    </location>
</feature>
<protein>
    <submittedName>
        <fullName evidence="2">Uncharacterized protein</fullName>
    </submittedName>
</protein>
<feature type="compositionally biased region" description="Low complexity" evidence="1">
    <location>
        <begin position="720"/>
        <end position="744"/>
    </location>
</feature>
<dbReference type="AlphaFoldDB" id="A0AAV7Y3E4"/>
<feature type="compositionally biased region" description="Basic and acidic residues" evidence="1">
    <location>
        <begin position="444"/>
        <end position="455"/>
    </location>
</feature>
<feature type="region of interest" description="Disordered" evidence="1">
    <location>
        <begin position="613"/>
        <end position="799"/>
    </location>
</feature>
<feature type="compositionally biased region" description="Basic and acidic residues" evidence="1">
    <location>
        <begin position="751"/>
        <end position="772"/>
    </location>
</feature>